<name>A0A922NTW7_9STRE</name>
<reference evidence="1 2" key="1">
    <citation type="journal article" date="2014" name="Int. J. Syst. Evol. Microbiol.">
        <title>Phylogenomics and the dynamic genome evolution of the genus Streptococcus.</title>
        <authorList>
            <consortium name="The Broad Institute Genome Sequencing Platform"/>
            <person name="Richards V.P."/>
            <person name="Palmer S.R."/>
            <person name="Pavinski Bitar P.D."/>
            <person name="Qin X."/>
            <person name="Weinstock G.M."/>
            <person name="Highlander S.K."/>
            <person name="Town C.D."/>
            <person name="Burne R.A."/>
            <person name="Stanhope M.J."/>
        </authorList>
    </citation>
    <scope>NUCLEOTIDE SEQUENCE [LARGE SCALE GENOMIC DNA]</scope>
    <source>
        <strain evidence="1 2">CECT 5772</strain>
    </source>
</reference>
<dbReference type="EMBL" id="AWEX01000060">
    <property type="protein sequence ID" value="KED04192.1"/>
    <property type="molecule type" value="Genomic_DNA"/>
</dbReference>
<evidence type="ECO:0000313" key="1">
    <source>
        <dbReference type="EMBL" id="KED04192.1"/>
    </source>
</evidence>
<organism evidence="1 2">
    <name type="scientific">Streptococcus equi subsp. ruminatorum CECT 5772</name>
    <dbReference type="NCBI Taxonomy" id="1051981"/>
    <lineage>
        <taxon>Bacteria</taxon>
        <taxon>Bacillati</taxon>
        <taxon>Bacillota</taxon>
        <taxon>Bacilli</taxon>
        <taxon>Lactobacillales</taxon>
        <taxon>Streptococcaceae</taxon>
        <taxon>Streptococcus</taxon>
    </lineage>
</organism>
<protein>
    <submittedName>
        <fullName evidence="1">Uncharacterized protein</fullName>
    </submittedName>
</protein>
<accession>A0A922NTW7</accession>
<dbReference type="Proteomes" id="UP000028704">
    <property type="component" value="Unassembled WGS sequence"/>
</dbReference>
<proteinExistence type="predicted"/>
<gene>
    <name evidence="1" type="ORF">CECT5772_06348</name>
</gene>
<evidence type="ECO:0000313" key="2">
    <source>
        <dbReference type="Proteomes" id="UP000028704"/>
    </source>
</evidence>
<sequence>MAHSKPRLFGKASFFNLFFGMKKAALIRPLHIGNKVFL</sequence>
<dbReference type="AlphaFoldDB" id="A0A922NTW7"/>
<comment type="caution">
    <text evidence="1">The sequence shown here is derived from an EMBL/GenBank/DDBJ whole genome shotgun (WGS) entry which is preliminary data.</text>
</comment>